<evidence type="ECO:0000313" key="1">
    <source>
        <dbReference type="EMBL" id="MFC7410615.1"/>
    </source>
</evidence>
<keyword evidence="2" id="KW-1185">Reference proteome</keyword>
<evidence type="ECO:0000313" key="2">
    <source>
        <dbReference type="Proteomes" id="UP001596501"/>
    </source>
</evidence>
<reference evidence="2" key="1">
    <citation type="journal article" date="2019" name="Int. J. Syst. Evol. Microbiol.">
        <title>The Global Catalogue of Microorganisms (GCM) 10K type strain sequencing project: providing services to taxonomists for standard genome sequencing and annotation.</title>
        <authorList>
            <consortium name="The Broad Institute Genomics Platform"/>
            <consortium name="The Broad Institute Genome Sequencing Center for Infectious Disease"/>
            <person name="Wu L."/>
            <person name="Ma J."/>
        </authorList>
    </citation>
    <scope>NUCLEOTIDE SEQUENCE [LARGE SCALE GENOMIC DNA]</scope>
    <source>
        <strain evidence="2">CGMCC 1.12371</strain>
    </source>
</reference>
<dbReference type="RefSeq" id="WP_382225947.1">
    <property type="nucleotide sequence ID" value="NZ_JBHTCA010000017.1"/>
</dbReference>
<organism evidence="1 2">
    <name type="scientific">Hydrogenophaga atypica</name>
    <dbReference type="NCBI Taxonomy" id="249409"/>
    <lineage>
        <taxon>Bacteria</taxon>
        <taxon>Pseudomonadati</taxon>
        <taxon>Pseudomonadota</taxon>
        <taxon>Betaproteobacteria</taxon>
        <taxon>Burkholderiales</taxon>
        <taxon>Comamonadaceae</taxon>
        <taxon>Hydrogenophaga</taxon>
    </lineage>
</organism>
<name>A0ABW2QMG4_9BURK</name>
<dbReference type="Proteomes" id="UP001596501">
    <property type="component" value="Unassembled WGS sequence"/>
</dbReference>
<dbReference type="InterPro" id="IPR036921">
    <property type="entry name" value="PurM-like_N_sf"/>
</dbReference>
<comment type="caution">
    <text evidence="1">The sequence shown here is derived from an EMBL/GenBank/DDBJ whole genome shotgun (WGS) entry which is preliminary data.</text>
</comment>
<dbReference type="SUPFAM" id="SSF55326">
    <property type="entry name" value="PurM N-terminal domain-like"/>
    <property type="match status" value="1"/>
</dbReference>
<gene>
    <name evidence="1" type="ORF">ACFQPB_17280</name>
</gene>
<proteinExistence type="predicted"/>
<sequence>MNVNDVLGRDTEPLFFFDCVACDKLSEDTVATAVTALSMGCKIISSCLLDKSLPARPG</sequence>
<dbReference type="Gene3D" id="3.30.1330.10">
    <property type="entry name" value="PurM-like, N-terminal domain"/>
    <property type="match status" value="1"/>
</dbReference>
<dbReference type="EMBL" id="JBHTCA010000017">
    <property type="protein sequence ID" value="MFC7410615.1"/>
    <property type="molecule type" value="Genomic_DNA"/>
</dbReference>
<protein>
    <submittedName>
        <fullName evidence="1">Uncharacterized protein</fullName>
    </submittedName>
</protein>
<accession>A0ABW2QMG4</accession>